<organism evidence="2 3">
    <name type="scientific">Adonisia turfae CCMR0081</name>
    <dbReference type="NCBI Taxonomy" id="2292702"/>
    <lineage>
        <taxon>Bacteria</taxon>
        <taxon>Bacillati</taxon>
        <taxon>Cyanobacteriota</taxon>
        <taxon>Adonisia</taxon>
        <taxon>Adonisia turfae</taxon>
    </lineage>
</organism>
<dbReference type="EMBL" id="QXHD01000004">
    <property type="protein sequence ID" value="NEZ55467.1"/>
    <property type="molecule type" value="Genomic_DNA"/>
</dbReference>
<keyword evidence="3" id="KW-1185">Reference proteome</keyword>
<accession>A0A6M0RGQ7</accession>
<proteinExistence type="predicted"/>
<reference evidence="2 3" key="1">
    <citation type="journal article" date="2020" name="Microb. Ecol.">
        <title>Ecogenomics of the Marine Benthic Filamentous Cyanobacterium Adonisia.</title>
        <authorList>
            <person name="Walter J.M."/>
            <person name="Coutinho F.H."/>
            <person name="Leomil L."/>
            <person name="Hargreaves P.I."/>
            <person name="Campeao M.E."/>
            <person name="Vieira V.V."/>
            <person name="Silva B.S."/>
            <person name="Fistarol G.O."/>
            <person name="Salomon P.S."/>
            <person name="Sawabe T."/>
            <person name="Mino S."/>
            <person name="Hosokawa M."/>
            <person name="Miyashita H."/>
            <person name="Maruyama F."/>
            <person name="van Verk M.C."/>
            <person name="Dutilh B.E."/>
            <person name="Thompson C.C."/>
            <person name="Thompson F.L."/>
        </authorList>
    </citation>
    <scope>NUCLEOTIDE SEQUENCE [LARGE SCALE GENOMIC DNA]</scope>
    <source>
        <strain evidence="2 3">CCMR0081</strain>
    </source>
</reference>
<dbReference type="Proteomes" id="UP000481033">
    <property type="component" value="Unassembled WGS sequence"/>
</dbReference>
<dbReference type="AlphaFoldDB" id="A0A6M0RGQ7"/>
<evidence type="ECO:0000256" key="1">
    <source>
        <dbReference type="SAM" id="MobiDB-lite"/>
    </source>
</evidence>
<dbReference type="RefSeq" id="WP_163697338.1">
    <property type="nucleotide sequence ID" value="NZ_QXHD01000004.1"/>
</dbReference>
<feature type="compositionally biased region" description="Polar residues" evidence="1">
    <location>
        <begin position="40"/>
        <end position="53"/>
    </location>
</feature>
<protein>
    <submittedName>
        <fullName evidence="2">Uncharacterized protein</fullName>
    </submittedName>
</protein>
<feature type="region of interest" description="Disordered" evidence="1">
    <location>
        <begin position="30"/>
        <end position="59"/>
    </location>
</feature>
<evidence type="ECO:0000313" key="3">
    <source>
        <dbReference type="Proteomes" id="UP000481033"/>
    </source>
</evidence>
<name>A0A6M0RGQ7_9CYAN</name>
<gene>
    <name evidence="2" type="ORF">DXZ20_07205</name>
</gene>
<comment type="caution">
    <text evidence="2">The sequence shown here is derived from an EMBL/GenBank/DDBJ whole genome shotgun (WGS) entry which is preliminary data.</text>
</comment>
<sequence>MYDFTTITGALLLADCSLDEAIAVAKQRNQRRQQLLQRNGQPNHTLPATTDHPNSPPDV</sequence>
<evidence type="ECO:0000313" key="2">
    <source>
        <dbReference type="EMBL" id="NEZ55467.1"/>
    </source>
</evidence>